<accession>A0A2W4VLJ2</accession>
<evidence type="ECO:0000313" key="2">
    <source>
        <dbReference type="EMBL" id="PZO33396.1"/>
    </source>
</evidence>
<evidence type="ECO:0000313" key="3">
    <source>
        <dbReference type="Proteomes" id="UP000249081"/>
    </source>
</evidence>
<comment type="caution">
    <text evidence="2">The sequence shown here is derived from an EMBL/GenBank/DDBJ whole genome shotgun (WGS) entry which is preliminary data.</text>
</comment>
<reference evidence="2 3" key="2">
    <citation type="submission" date="2018-06" db="EMBL/GenBank/DDBJ databases">
        <title>Metagenomic assembly of (sub)arctic Cyanobacteria and their associated microbiome from non-axenic cultures.</title>
        <authorList>
            <person name="Baurain D."/>
        </authorList>
    </citation>
    <scope>NUCLEOTIDE SEQUENCE [LARGE SCALE GENOMIC DNA]</scope>
    <source>
        <strain evidence="2">ULC041bin1</strain>
    </source>
</reference>
<dbReference type="InterPro" id="IPR022000">
    <property type="entry name" value="Min27-like_integrase_DNA_bind"/>
</dbReference>
<dbReference type="SUPFAM" id="SSF158855">
    <property type="entry name" value="Lipase chaperone-like"/>
    <property type="match status" value="1"/>
</dbReference>
<dbReference type="Proteomes" id="UP000249081">
    <property type="component" value="Unassembled WGS sequence"/>
</dbReference>
<sequence length="150" mass="17325">MYSKNSGRAPKGSVGIESFRGRLRIRLPRHLYDGKQKYLSTDLADTDINRRVVDAKAKLIESDIALERFDYTLAKYGKPKPPQLTVLEPLKPQSMTVIDIWERYAAHKLPGLKAKTQEKYDNLTRLYRKLGDLTIDEPLIVKQKLEQQQL</sequence>
<dbReference type="AlphaFoldDB" id="A0A2W4VLJ2"/>
<evidence type="ECO:0000259" key="1">
    <source>
        <dbReference type="Pfam" id="PF12167"/>
    </source>
</evidence>
<organism evidence="2 3">
    <name type="scientific">Shackletoniella antarctica</name>
    <dbReference type="NCBI Taxonomy" id="268115"/>
    <lineage>
        <taxon>Bacteria</taxon>
        <taxon>Bacillati</taxon>
        <taxon>Cyanobacteriota</taxon>
        <taxon>Cyanophyceae</taxon>
        <taxon>Oculatellales</taxon>
        <taxon>Oculatellaceae</taxon>
        <taxon>Shackletoniella</taxon>
    </lineage>
</organism>
<dbReference type="EMBL" id="QBMN01000257">
    <property type="protein sequence ID" value="PZO33396.1"/>
    <property type="molecule type" value="Genomic_DNA"/>
</dbReference>
<dbReference type="Pfam" id="PF12167">
    <property type="entry name" value="Arm-DNA-bind_2"/>
    <property type="match status" value="1"/>
</dbReference>
<feature type="domain" description="Min27-like integrase DNA-binding" evidence="1">
    <location>
        <begin position="20"/>
        <end position="72"/>
    </location>
</feature>
<gene>
    <name evidence="2" type="ORF">DCF17_22030</name>
</gene>
<reference evidence="3" key="1">
    <citation type="submission" date="2018-04" db="EMBL/GenBank/DDBJ databases">
        <authorList>
            <person name="Cornet L."/>
        </authorList>
    </citation>
    <scope>NUCLEOTIDE SEQUENCE [LARGE SCALE GENOMIC DNA]</scope>
</reference>
<protein>
    <recommendedName>
        <fullName evidence="1">Min27-like integrase DNA-binding domain-containing protein</fullName>
    </recommendedName>
</protein>
<name>A0A2W4VLJ2_9CYAN</name>
<proteinExistence type="predicted"/>